<reference evidence="1" key="2">
    <citation type="submission" date="2022-01" db="EMBL/GenBank/DDBJ databases">
        <authorList>
            <person name="Yamashiro T."/>
            <person name="Shiraishi A."/>
            <person name="Satake H."/>
            <person name="Nakayama K."/>
        </authorList>
    </citation>
    <scope>NUCLEOTIDE SEQUENCE</scope>
</reference>
<accession>A0ABQ4X2F8</accession>
<name>A0ABQ4X2F8_9ASTR</name>
<evidence type="ECO:0000313" key="1">
    <source>
        <dbReference type="EMBL" id="GJS59302.1"/>
    </source>
</evidence>
<organism evidence="1 2">
    <name type="scientific">Tanacetum coccineum</name>
    <dbReference type="NCBI Taxonomy" id="301880"/>
    <lineage>
        <taxon>Eukaryota</taxon>
        <taxon>Viridiplantae</taxon>
        <taxon>Streptophyta</taxon>
        <taxon>Embryophyta</taxon>
        <taxon>Tracheophyta</taxon>
        <taxon>Spermatophyta</taxon>
        <taxon>Magnoliopsida</taxon>
        <taxon>eudicotyledons</taxon>
        <taxon>Gunneridae</taxon>
        <taxon>Pentapetalae</taxon>
        <taxon>asterids</taxon>
        <taxon>campanulids</taxon>
        <taxon>Asterales</taxon>
        <taxon>Asteraceae</taxon>
        <taxon>Asteroideae</taxon>
        <taxon>Anthemideae</taxon>
        <taxon>Anthemidinae</taxon>
        <taxon>Tanacetum</taxon>
    </lineage>
</organism>
<sequence>MLNIVCCNKAIALLLSKSLEIYLNLKHSRVGSTEAFWRKYWISGMKTTYHNKNRGVVSTIKSYLKLGYICIIIVEIRFVLHGVESCGKTGPVPEARLYSQCGCIFNPLYCVQKLGDRDGTIEWLLVHGASSSTVVEEGERPSYTGMFMFRVKYAKSDLEGGTNGMEKEGFGTSPELRLLQRSHFMKCVTLKLCVQKPSMVSSYIHRIGFNYRMVSLSLLGSSSKVDLIRLEASSVDRKTFLPCKFESSVNNKEDVLLSI</sequence>
<comment type="caution">
    <text evidence="1">The sequence shown here is derived from an EMBL/GenBank/DDBJ whole genome shotgun (WGS) entry which is preliminary data.</text>
</comment>
<gene>
    <name evidence="1" type="ORF">Tco_0654086</name>
</gene>
<keyword evidence="2" id="KW-1185">Reference proteome</keyword>
<dbReference type="EMBL" id="BQNB010009140">
    <property type="protein sequence ID" value="GJS59302.1"/>
    <property type="molecule type" value="Genomic_DNA"/>
</dbReference>
<dbReference type="Proteomes" id="UP001151760">
    <property type="component" value="Unassembled WGS sequence"/>
</dbReference>
<reference evidence="1" key="1">
    <citation type="journal article" date="2022" name="Int. J. Mol. Sci.">
        <title>Draft Genome of Tanacetum Coccineum: Genomic Comparison of Closely Related Tanacetum-Family Plants.</title>
        <authorList>
            <person name="Yamashiro T."/>
            <person name="Shiraishi A."/>
            <person name="Nakayama K."/>
            <person name="Satake H."/>
        </authorList>
    </citation>
    <scope>NUCLEOTIDE SEQUENCE</scope>
</reference>
<proteinExistence type="predicted"/>
<protein>
    <submittedName>
        <fullName evidence="1">Uncharacterized protein</fullName>
    </submittedName>
</protein>
<evidence type="ECO:0000313" key="2">
    <source>
        <dbReference type="Proteomes" id="UP001151760"/>
    </source>
</evidence>